<accession>A0A328TSW0</accession>
<sequence>MGSQHNLHLFNKAIVPYNDSQQEAFLPDELVPERSAITGRYVLFPTVLALNIA</sequence>
<organism evidence="1 2">
    <name type="scientific">Candidatus Erwinia dacicola</name>
    <dbReference type="NCBI Taxonomy" id="252393"/>
    <lineage>
        <taxon>Bacteria</taxon>
        <taxon>Pseudomonadati</taxon>
        <taxon>Pseudomonadota</taxon>
        <taxon>Gammaproteobacteria</taxon>
        <taxon>Enterobacterales</taxon>
        <taxon>Erwiniaceae</taxon>
        <taxon>Erwinia</taxon>
    </lineage>
</organism>
<dbReference type="Proteomes" id="UP000244334">
    <property type="component" value="Unassembled WGS sequence"/>
</dbReference>
<gene>
    <name evidence="1" type="ORF">ACZ87_00634</name>
</gene>
<proteinExistence type="predicted"/>
<dbReference type="EMBL" id="LJAM02000028">
    <property type="protein sequence ID" value="RAP72533.1"/>
    <property type="molecule type" value="Genomic_DNA"/>
</dbReference>
<name>A0A328TSW0_9GAMM</name>
<keyword evidence="2" id="KW-1185">Reference proteome</keyword>
<protein>
    <submittedName>
        <fullName evidence="1">Uncharacterized protein</fullName>
    </submittedName>
</protein>
<dbReference type="AlphaFoldDB" id="A0A328TSW0"/>
<reference evidence="1" key="1">
    <citation type="submission" date="2018-04" db="EMBL/GenBank/DDBJ databases">
        <title>Genomes of the Obligate Erwinia dacicola and Facultative Enterobacter sp. OLF Endosymbionts of the Olive Fruit fly, Bactrocera oleae.</title>
        <authorList>
            <person name="Estes A.M."/>
            <person name="Hearn D.J."/>
            <person name="Agarwal S."/>
            <person name="Pierson E.A."/>
            <person name="Dunning-Hotopp J.C."/>
        </authorList>
    </citation>
    <scope>NUCLEOTIDE SEQUENCE [LARGE SCALE GENOMIC DNA]</scope>
    <source>
        <strain evidence="1">Oroville</strain>
    </source>
</reference>
<evidence type="ECO:0000313" key="2">
    <source>
        <dbReference type="Proteomes" id="UP000244334"/>
    </source>
</evidence>
<comment type="caution">
    <text evidence="1">The sequence shown here is derived from an EMBL/GenBank/DDBJ whole genome shotgun (WGS) entry which is preliminary data.</text>
</comment>
<evidence type="ECO:0000313" key="1">
    <source>
        <dbReference type="EMBL" id="RAP72533.1"/>
    </source>
</evidence>